<reference evidence="1" key="1">
    <citation type="submission" date="2021-02" db="EMBL/GenBank/DDBJ databases">
        <authorList>
            <person name="Nowell W R."/>
        </authorList>
    </citation>
    <scope>NUCLEOTIDE SEQUENCE</scope>
</reference>
<name>A0A815U8D1_ADIRI</name>
<dbReference type="Proteomes" id="UP000663828">
    <property type="component" value="Unassembled WGS sequence"/>
</dbReference>
<sequence>MPKSSKVSREDLQNFVQKIKYFNLAMNYQDDTVQYDSDDDDNAEDRRINQRLDPLKSESDPVQVFSISAQFSPIPTGSDRFLAAGTDCAIITQIRSDPASDLLTWSRSISPFHRTHQSTGEQLLS</sequence>
<proteinExistence type="predicted"/>
<dbReference type="EMBL" id="CAJNOR010011369">
    <property type="protein sequence ID" value="CAF1660759.1"/>
    <property type="molecule type" value="Genomic_DNA"/>
</dbReference>
<evidence type="ECO:0000313" key="4">
    <source>
        <dbReference type="Proteomes" id="UP000663852"/>
    </source>
</evidence>
<dbReference type="Proteomes" id="UP000663852">
    <property type="component" value="Unassembled WGS sequence"/>
</dbReference>
<keyword evidence="3" id="KW-1185">Reference proteome</keyword>
<organism evidence="1 4">
    <name type="scientific">Adineta ricciae</name>
    <name type="common">Rotifer</name>
    <dbReference type="NCBI Taxonomy" id="249248"/>
    <lineage>
        <taxon>Eukaryota</taxon>
        <taxon>Metazoa</taxon>
        <taxon>Spiralia</taxon>
        <taxon>Gnathifera</taxon>
        <taxon>Rotifera</taxon>
        <taxon>Eurotatoria</taxon>
        <taxon>Bdelloidea</taxon>
        <taxon>Adinetida</taxon>
        <taxon>Adinetidae</taxon>
        <taxon>Adineta</taxon>
    </lineage>
</organism>
<evidence type="ECO:0000313" key="1">
    <source>
        <dbReference type="EMBL" id="CAF1512471.1"/>
    </source>
</evidence>
<protein>
    <submittedName>
        <fullName evidence="1">Uncharacterized protein</fullName>
    </submittedName>
</protein>
<gene>
    <name evidence="1" type="ORF">EDS130_LOCUS43337</name>
    <name evidence="2" type="ORF">XAT740_LOCUS56815</name>
</gene>
<comment type="caution">
    <text evidence="1">The sequence shown here is derived from an EMBL/GenBank/DDBJ whole genome shotgun (WGS) entry which is preliminary data.</text>
</comment>
<dbReference type="AlphaFoldDB" id="A0A815U8D1"/>
<evidence type="ECO:0000313" key="3">
    <source>
        <dbReference type="Proteomes" id="UP000663828"/>
    </source>
</evidence>
<dbReference type="EMBL" id="CAJNOJ010000704">
    <property type="protein sequence ID" value="CAF1512471.1"/>
    <property type="molecule type" value="Genomic_DNA"/>
</dbReference>
<evidence type="ECO:0000313" key="2">
    <source>
        <dbReference type="EMBL" id="CAF1660759.1"/>
    </source>
</evidence>
<accession>A0A815U8D1</accession>